<name>A0A699VV95_TANCI</name>
<organism evidence="2">
    <name type="scientific">Tanacetum cinerariifolium</name>
    <name type="common">Dalmatian daisy</name>
    <name type="synonym">Chrysanthemum cinerariifolium</name>
    <dbReference type="NCBI Taxonomy" id="118510"/>
    <lineage>
        <taxon>Eukaryota</taxon>
        <taxon>Viridiplantae</taxon>
        <taxon>Streptophyta</taxon>
        <taxon>Embryophyta</taxon>
        <taxon>Tracheophyta</taxon>
        <taxon>Spermatophyta</taxon>
        <taxon>Magnoliopsida</taxon>
        <taxon>eudicotyledons</taxon>
        <taxon>Gunneridae</taxon>
        <taxon>Pentapetalae</taxon>
        <taxon>asterids</taxon>
        <taxon>campanulids</taxon>
        <taxon>Asterales</taxon>
        <taxon>Asteraceae</taxon>
        <taxon>Asteroideae</taxon>
        <taxon>Anthemideae</taxon>
        <taxon>Anthemidinae</taxon>
        <taxon>Tanacetum</taxon>
    </lineage>
</organism>
<dbReference type="EMBL" id="BKCJ011516997">
    <property type="protein sequence ID" value="GFD39472.1"/>
    <property type="molecule type" value="Genomic_DNA"/>
</dbReference>
<dbReference type="InterPro" id="IPR036875">
    <property type="entry name" value="Znf_CCHC_sf"/>
</dbReference>
<gene>
    <name evidence="2" type="ORF">Tci_911441</name>
</gene>
<evidence type="ECO:0000256" key="1">
    <source>
        <dbReference type="SAM" id="MobiDB-lite"/>
    </source>
</evidence>
<dbReference type="GO" id="GO:0008270">
    <property type="term" value="F:zinc ion binding"/>
    <property type="evidence" value="ECO:0007669"/>
    <property type="project" value="InterPro"/>
</dbReference>
<dbReference type="GO" id="GO:0003676">
    <property type="term" value="F:nucleic acid binding"/>
    <property type="evidence" value="ECO:0007669"/>
    <property type="project" value="InterPro"/>
</dbReference>
<proteinExistence type="predicted"/>
<dbReference type="SUPFAM" id="SSF57756">
    <property type="entry name" value="Retrovirus zinc finger-like domains"/>
    <property type="match status" value="1"/>
</dbReference>
<reference evidence="2" key="1">
    <citation type="journal article" date="2019" name="Sci. Rep.">
        <title>Draft genome of Tanacetum cinerariifolium, the natural source of mosquito coil.</title>
        <authorList>
            <person name="Yamashiro T."/>
            <person name="Shiraishi A."/>
            <person name="Satake H."/>
            <person name="Nakayama K."/>
        </authorList>
    </citation>
    <scope>NUCLEOTIDE SEQUENCE</scope>
</reference>
<dbReference type="AlphaFoldDB" id="A0A699VV95"/>
<protein>
    <submittedName>
        <fullName evidence="2">Zinc knuckle CX2CX4HX4C</fullName>
    </submittedName>
</protein>
<feature type="non-terminal residue" evidence="2">
    <location>
        <position position="1"/>
    </location>
</feature>
<sequence length="99" mass="11092">VVIIGVPSLTRDDFTKETIRVEYRPSVCDLCKIFGHVYDQCPKKVASPHIVTTFNVVTPTVEKTNDGFQTTAGTFSEKDDITTSNSYSVLNDEEEDEEE</sequence>
<feature type="region of interest" description="Disordered" evidence="1">
    <location>
        <begin position="69"/>
        <end position="99"/>
    </location>
</feature>
<evidence type="ECO:0000313" key="2">
    <source>
        <dbReference type="EMBL" id="GFD39472.1"/>
    </source>
</evidence>
<comment type="caution">
    <text evidence="2">The sequence shown here is derived from an EMBL/GenBank/DDBJ whole genome shotgun (WGS) entry which is preliminary data.</text>
</comment>
<feature type="non-terminal residue" evidence="2">
    <location>
        <position position="99"/>
    </location>
</feature>
<accession>A0A699VV95</accession>